<dbReference type="GO" id="GO:0046872">
    <property type="term" value="F:metal ion binding"/>
    <property type="evidence" value="ECO:0007669"/>
    <property type="project" value="UniProtKB-KW"/>
</dbReference>
<keyword evidence="2" id="KW-0732">Signal</keyword>
<evidence type="ECO:0000313" key="4">
    <source>
        <dbReference type="EMBL" id="MCW6533371.1"/>
    </source>
</evidence>
<dbReference type="RefSeq" id="WP_265267402.1">
    <property type="nucleotide sequence ID" value="NZ_JANFAV010000001.1"/>
</dbReference>
<dbReference type="SUPFAM" id="SSF51182">
    <property type="entry name" value="RmlC-like cupins"/>
    <property type="match status" value="1"/>
</dbReference>
<dbReference type="PANTHER" id="PTHR35848:SF6">
    <property type="entry name" value="CUPIN TYPE-2 DOMAIN-CONTAINING PROTEIN"/>
    <property type="match status" value="1"/>
</dbReference>
<accession>A0AA41Z697</accession>
<sequence length="301" mass="31885">MDSVRSHALALTALAALLTPMSARAGPVADRIGHSDPTRFRSASGVHGGAGSMAFAPLLGAHALSTNLIFVHRGEIAPKSGIGQHFHNQCEEMFVILDGDAEFTIDGRTSTIAGPAAVPDRMGHAHAIYNPGDRPIQWLNVNVGMTKNYDNFDLGDPRVGVPLDPVPQFISMRLDRALLRPTQRMDGGQGTVLYRRALGPAVFATPWSFVDHLVLPPGTSVGQASTPGMSAVYYVVAGEGEMTVANETVRVRAGDAVPVEVGERRAIRQIGGQPIEFMVIGIAKDLVAKAAFAEAAAPRPK</sequence>
<name>A0AA41Z697_9SPHN</name>
<feature type="signal peptide" evidence="2">
    <location>
        <begin position="1"/>
        <end position="25"/>
    </location>
</feature>
<dbReference type="InterPro" id="IPR014710">
    <property type="entry name" value="RmlC-like_jellyroll"/>
</dbReference>
<evidence type="ECO:0000259" key="3">
    <source>
        <dbReference type="Pfam" id="PF07883"/>
    </source>
</evidence>
<dbReference type="EMBL" id="JANFAV010000001">
    <property type="protein sequence ID" value="MCW6533371.1"/>
    <property type="molecule type" value="Genomic_DNA"/>
</dbReference>
<comment type="caution">
    <text evidence="4">The sequence shown here is derived from an EMBL/GenBank/DDBJ whole genome shotgun (WGS) entry which is preliminary data.</text>
</comment>
<dbReference type="InterPro" id="IPR051610">
    <property type="entry name" value="GPI/OXD"/>
</dbReference>
<gene>
    <name evidence="4" type="ORF">NEE01_01095</name>
</gene>
<reference evidence="4" key="1">
    <citation type="submission" date="2022-06" db="EMBL/GenBank/DDBJ databases">
        <title>Sphingomonas sp. nov. isolated from rhizosphere soil of tomato.</title>
        <authorList>
            <person name="Dong H."/>
            <person name="Gao R."/>
        </authorList>
    </citation>
    <scope>NUCLEOTIDE SEQUENCE</scope>
    <source>
        <strain evidence="4">MMSM24</strain>
    </source>
</reference>
<feature type="domain" description="Cupin type-2" evidence="3">
    <location>
        <begin position="75"/>
        <end position="141"/>
    </location>
</feature>
<feature type="domain" description="Cupin type-2" evidence="3">
    <location>
        <begin position="213"/>
        <end position="280"/>
    </location>
</feature>
<evidence type="ECO:0000256" key="1">
    <source>
        <dbReference type="ARBA" id="ARBA00022723"/>
    </source>
</evidence>
<proteinExistence type="predicted"/>
<feature type="chain" id="PRO_5041468446" evidence="2">
    <location>
        <begin position="26"/>
        <end position="301"/>
    </location>
</feature>
<dbReference type="CDD" id="cd02208">
    <property type="entry name" value="cupin_RmlC-like"/>
    <property type="match status" value="1"/>
</dbReference>
<evidence type="ECO:0000313" key="5">
    <source>
        <dbReference type="Proteomes" id="UP001165565"/>
    </source>
</evidence>
<dbReference type="PANTHER" id="PTHR35848">
    <property type="entry name" value="OXALATE-BINDING PROTEIN"/>
    <property type="match status" value="1"/>
</dbReference>
<dbReference type="Gene3D" id="2.60.120.10">
    <property type="entry name" value="Jelly Rolls"/>
    <property type="match status" value="2"/>
</dbReference>
<dbReference type="Proteomes" id="UP001165565">
    <property type="component" value="Unassembled WGS sequence"/>
</dbReference>
<organism evidence="4 5">
    <name type="scientific">Sphingomonas lycopersici</name>
    <dbReference type="NCBI Taxonomy" id="2951807"/>
    <lineage>
        <taxon>Bacteria</taxon>
        <taxon>Pseudomonadati</taxon>
        <taxon>Pseudomonadota</taxon>
        <taxon>Alphaproteobacteria</taxon>
        <taxon>Sphingomonadales</taxon>
        <taxon>Sphingomonadaceae</taxon>
        <taxon>Sphingomonas</taxon>
    </lineage>
</organism>
<dbReference type="Pfam" id="PF07883">
    <property type="entry name" value="Cupin_2"/>
    <property type="match status" value="2"/>
</dbReference>
<keyword evidence="5" id="KW-1185">Reference proteome</keyword>
<dbReference type="AlphaFoldDB" id="A0AA41Z697"/>
<evidence type="ECO:0000256" key="2">
    <source>
        <dbReference type="SAM" id="SignalP"/>
    </source>
</evidence>
<keyword evidence="1" id="KW-0479">Metal-binding</keyword>
<protein>
    <submittedName>
        <fullName evidence="4">Cupin domain-containing protein</fullName>
    </submittedName>
</protein>
<dbReference type="InterPro" id="IPR011051">
    <property type="entry name" value="RmlC_Cupin_sf"/>
</dbReference>
<dbReference type="InterPro" id="IPR013096">
    <property type="entry name" value="Cupin_2"/>
</dbReference>